<dbReference type="GO" id="GO:0022857">
    <property type="term" value="F:transmembrane transporter activity"/>
    <property type="evidence" value="ECO:0007669"/>
    <property type="project" value="InterPro"/>
</dbReference>
<evidence type="ECO:0000256" key="4">
    <source>
        <dbReference type="ARBA" id="ARBA00022989"/>
    </source>
</evidence>
<keyword evidence="16" id="KW-1185">Reference proteome</keyword>
<dbReference type="InterPro" id="IPR050549">
    <property type="entry name" value="MFS_Trehalose_Transporter"/>
</dbReference>
<feature type="transmembrane region" description="Helical" evidence="14">
    <location>
        <begin position="527"/>
        <end position="546"/>
    </location>
</feature>
<dbReference type="STRING" id="2880.D8LJU5"/>
<evidence type="ECO:0000256" key="7">
    <source>
        <dbReference type="ARBA" id="ARBA00044648"/>
    </source>
</evidence>
<evidence type="ECO:0000256" key="5">
    <source>
        <dbReference type="ARBA" id="ARBA00023136"/>
    </source>
</evidence>
<evidence type="ECO:0000256" key="2">
    <source>
        <dbReference type="ARBA" id="ARBA00011738"/>
    </source>
</evidence>
<feature type="region of interest" description="Disordered" evidence="13">
    <location>
        <begin position="322"/>
        <end position="369"/>
    </location>
</feature>
<evidence type="ECO:0000313" key="16">
    <source>
        <dbReference type="Proteomes" id="UP000002630"/>
    </source>
</evidence>
<sequence>MEAEDRDDMRQSLVAGTTRSSDNISSGFVRRASGSGSTGFPGGAAGFVVPASMGKEYMRKLATRNLVITLTCTSCLLMLYGYDFGITAWSVLMIKTRGAEDVSDIYTYLAAHGEALGILVACAPIGGFIEGLIGTKIASKRGGRKAEIRLVNLLCIFGATLEGISGITAWENLKGVFLFAFGRETVTGPFRNAATVSVKLSMVIGVIISYVLGGLLSGNPTIAYFGVWILAGTSLACLQQMPESPMYMLLHEEQFHRGQILDALRFTSPAATEADLVSLQKEILTEVLAYTPGHPSFAGGVPGSSGDASCDGAPAVPTVRAETGTATTTPTTAAPGAFSGNGVGEGTGDVTSSSTTGGGEGDAGYDPLDNSEKRGAVAMSVKNLPSLTKARGMRAALVLTAGLMVFEQASGMAAILYYGGVFLADISVISVDWGLAILGVLQLVMAVAVMYALNPIGRKPLLYYGLAGLMASSLMLVIGGVLGMADDGRWWALIGLYAFTASYSTSLGALVWVLVSEVFPTCHRAQAISIVAMAHFGTSAIVVVLLPLVQDIGGYAAMFMCFFVVSIFANIFAHRYMVETRGLTLVEIQNALTLKAAGLTAPPETMDSASV</sequence>
<reference evidence="15 16" key="1">
    <citation type="journal article" date="2010" name="Nature">
        <title>The Ectocarpus genome and the independent evolution of multicellularity in brown algae.</title>
        <authorList>
            <person name="Cock J.M."/>
            <person name="Sterck L."/>
            <person name="Rouze P."/>
            <person name="Scornet D."/>
            <person name="Allen A.E."/>
            <person name="Amoutzias G."/>
            <person name="Anthouard V."/>
            <person name="Artiguenave F."/>
            <person name="Aury J.M."/>
            <person name="Badger J.H."/>
            <person name="Beszteri B."/>
            <person name="Billiau K."/>
            <person name="Bonnet E."/>
            <person name="Bothwell J.H."/>
            <person name="Bowler C."/>
            <person name="Boyen C."/>
            <person name="Brownlee C."/>
            <person name="Carrano C.J."/>
            <person name="Charrier B."/>
            <person name="Cho G.Y."/>
            <person name="Coelho S.M."/>
            <person name="Collen J."/>
            <person name="Corre E."/>
            <person name="Da Silva C."/>
            <person name="Delage L."/>
            <person name="Delaroque N."/>
            <person name="Dittami S.M."/>
            <person name="Doulbeau S."/>
            <person name="Elias M."/>
            <person name="Farnham G."/>
            <person name="Gachon C.M."/>
            <person name="Gschloessl B."/>
            <person name="Heesch S."/>
            <person name="Jabbari K."/>
            <person name="Jubin C."/>
            <person name="Kawai H."/>
            <person name="Kimura K."/>
            <person name="Kloareg B."/>
            <person name="Kupper F.C."/>
            <person name="Lang D."/>
            <person name="Le Bail A."/>
            <person name="Leblanc C."/>
            <person name="Lerouge P."/>
            <person name="Lohr M."/>
            <person name="Lopez P.J."/>
            <person name="Martens C."/>
            <person name="Maumus F."/>
            <person name="Michel G."/>
            <person name="Miranda-Saavedra D."/>
            <person name="Morales J."/>
            <person name="Moreau H."/>
            <person name="Motomura T."/>
            <person name="Nagasato C."/>
            <person name="Napoli C.A."/>
            <person name="Nelson D.R."/>
            <person name="Nyvall-Collen P."/>
            <person name="Peters A.F."/>
            <person name="Pommier C."/>
            <person name="Potin P."/>
            <person name="Poulain J."/>
            <person name="Quesneville H."/>
            <person name="Read B."/>
            <person name="Rensing S.A."/>
            <person name="Ritter A."/>
            <person name="Rousvoal S."/>
            <person name="Samanta M."/>
            <person name="Samson G."/>
            <person name="Schroeder D.C."/>
            <person name="Segurens B."/>
            <person name="Strittmatter M."/>
            <person name="Tonon T."/>
            <person name="Tregear J.W."/>
            <person name="Valentin K."/>
            <person name="von Dassow P."/>
            <person name="Yamagishi T."/>
            <person name="Van de Peer Y."/>
            <person name="Wincker P."/>
        </authorList>
    </citation>
    <scope>NUCLEOTIDE SEQUENCE [LARGE SCALE GENOMIC DNA]</scope>
    <source>
        <strain evidence="16">Ec32 / CCAP1310/4</strain>
    </source>
</reference>
<evidence type="ECO:0000313" key="15">
    <source>
        <dbReference type="EMBL" id="CBN79611.1"/>
    </source>
</evidence>
<dbReference type="Proteomes" id="UP000002630">
    <property type="component" value="Unassembled WGS sequence"/>
</dbReference>
<feature type="transmembrane region" description="Helical" evidence="14">
    <location>
        <begin position="490"/>
        <end position="515"/>
    </location>
</feature>
<dbReference type="SUPFAM" id="SSF103473">
    <property type="entry name" value="MFS general substrate transporter"/>
    <property type="match status" value="1"/>
</dbReference>
<dbReference type="eggNOG" id="KOG0254">
    <property type="taxonomic scope" value="Eukaryota"/>
</dbReference>
<comment type="subcellular location">
    <subcellularLocation>
        <location evidence="1">Membrane</location>
        <topology evidence="1">Multi-pass membrane protein</topology>
    </subcellularLocation>
</comment>
<comment type="catalytic activity">
    <reaction evidence="9">
        <text>D-mannose(out) = D-mannose(in)</text>
        <dbReference type="Rhea" id="RHEA:78391"/>
        <dbReference type="ChEBI" id="CHEBI:4208"/>
    </reaction>
    <physiologicalReaction direction="left-to-right" evidence="9">
        <dbReference type="Rhea" id="RHEA:78392"/>
    </physiologicalReaction>
</comment>
<feature type="compositionally biased region" description="Low complexity" evidence="13">
    <location>
        <begin position="323"/>
        <end position="337"/>
    </location>
</feature>
<dbReference type="PRINTS" id="PR00171">
    <property type="entry name" value="SUGRTRNSPORT"/>
</dbReference>
<comment type="catalytic activity">
    <reaction evidence="7">
        <text>D-glucose(out) = D-glucose(in)</text>
        <dbReference type="Rhea" id="RHEA:60376"/>
        <dbReference type="ChEBI" id="CHEBI:4167"/>
    </reaction>
    <physiologicalReaction direction="left-to-right" evidence="7">
        <dbReference type="Rhea" id="RHEA:60377"/>
    </physiologicalReaction>
</comment>
<feature type="transmembrane region" description="Helical" evidence="14">
    <location>
        <begin position="105"/>
        <end position="129"/>
    </location>
</feature>
<proteinExistence type="predicted"/>
<keyword evidence="4 14" id="KW-1133">Transmembrane helix</keyword>
<feature type="transmembrane region" description="Helical" evidence="14">
    <location>
        <begin position="552"/>
        <end position="573"/>
    </location>
</feature>
<evidence type="ECO:0000256" key="12">
    <source>
        <dbReference type="ARBA" id="ARBA00044780"/>
    </source>
</evidence>
<keyword evidence="5 14" id="KW-0472">Membrane</keyword>
<dbReference type="InterPro" id="IPR003663">
    <property type="entry name" value="Sugar/inositol_transpt"/>
</dbReference>
<comment type="catalytic activity">
    <reaction evidence="8">
        <text>D-xylose(out) = D-xylose(in)</text>
        <dbReference type="Rhea" id="RHEA:78427"/>
        <dbReference type="ChEBI" id="CHEBI:53455"/>
    </reaction>
    <physiologicalReaction direction="left-to-right" evidence="8">
        <dbReference type="Rhea" id="RHEA:78428"/>
    </physiologicalReaction>
</comment>
<accession>D8LJU5</accession>
<name>D8LJU5_ECTSI</name>
<dbReference type="EMBL" id="FN649760">
    <property type="protein sequence ID" value="CBN79611.1"/>
    <property type="molecule type" value="Genomic_DNA"/>
</dbReference>
<evidence type="ECO:0000256" key="3">
    <source>
        <dbReference type="ARBA" id="ARBA00022692"/>
    </source>
</evidence>
<evidence type="ECO:0000256" key="8">
    <source>
        <dbReference type="ARBA" id="ARBA00044656"/>
    </source>
</evidence>
<dbReference type="OrthoDB" id="8120565at2759"/>
<comment type="subunit">
    <text evidence="2">Homodimer.</text>
</comment>
<feature type="transmembrane region" description="Helical" evidence="14">
    <location>
        <begin position="150"/>
        <end position="170"/>
    </location>
</feature>
<feature type="transmembrane region" description="Helical" evidence="14">
    <location>
        <begin position="433"/>
        <end position="454"/>
    </location>
</feature>
<dbReference type="InterPro" id="IPR005828">
    <property type="entry name" value="MFS_sugar_transport-like"/>
</dbReference>
<dbReference type="Gene3D" id="1.20.1250.20">
    <property type="entry name" value="MFS general substrate transporter like domains"/>
    <property type="match status" value="2"/>
</dbReference>
<dbReference type="Pfam" id="PF00083">
    <property type="entry name" value="Sugar_tr"/>
    <property type="match status" value="2"/>
</dbReference>
<dbReference type="InParanoid" id="D8LJU5"/>
<feature type="transmembrane region" description="Helical" evidence="14">
    <location>
        <begin position="396"/>
        <end position="421"/>
    </location>
</feature>
<evidence type="ECO:0000256" key="10">
    <source>
        <dbReference type="ARBA" id="ARBA00044668"/>
    </source>
</evidence>
<comment type="catalytic activity">
    <reaction evidence="10">
        <text>D-glucosamine(out) = D-glucosamine(in)</text>
        <dbReference type="Rhea" id="RHEA:78423"/>
        <dbReference type="ChEBI" id="CHEBI:58723"/>
    </reaction>
    <physiologicalReaction direction="left-to-right" evidence="10">
        <dbReference type="Rhea" id="RHEA:78424"/>
    </physiologicalReaction>
</comment>
<protein>
    <recommendedName>
        <fullName evidence="12">Hexose transporter 1</fullName>
    </recommendedName>
</protein>
<dbReference type="PANTHER" id="PTHR48021">
    <property type="match status" value="1"/>
</dbReference>
<feature type="transmembrane region" description="Helical" evidence="14">
    <location>
        <begin position="65"/>
        <end position="85"/>
    </location>
</feature>
<evidence type="ECO:0000256" key="13">
    <source>
        <dbReference type="SAM" id="MobiDB-lite"/>
    </source>
</evidence>
<comment type="catalytic activity">
    <reaction evidence="11">
        <text>D-fructose(out) = D-fructose(in)</text>
        <dbReference type="Rhea" id="RHEA:60372"/>
        <dbReference type="ChEBI" id="CHEBI:37721"/>
    </reaction>
    <physiologicalReaction direction="left-to-right" evidence="11">
        <dbReference type="Rhea" id="RHEA:60373"/>
    </physiologicalReaction>
</comment>
<comment type="catalytic activity">
    <reaction evidence="6">
        <text>D-galactose(in) = D-galactose(out)</text>
        <dbReference type="Rhea" id="RHEA:34915"/>
        <dbReference type="ChEBI" id="CHEBI:4139"/>
    </reaction>
    <physiologicalReaction direction="right-to-left" evidence="6">
        <dbReference type="Rhea" id="RHEA:34917"/>
    </physiologicalReaction>
</comment>
<evidence type="ECO:0000256" key="14">
    <source>
        <dbReference type="SAM" id="Phobius"/>
    </source>
</evidence>
<evidence type="ECO:0000256" key="9">
    <source>
        <dbReference type="ARBA" id="ARBA00044662"/>
    </source>
</evidence>
<evidence type="ECO:0000256" key="11">
    <source>
        <dbReference type="ARBA" id="ARBA00044710"/>
    </source>
</evidence>
<dbReference type="PANTHER" id="PTHR48021:SF1">
    <property type="entry name" value="GH07001P-RELATED"/>
    <property type="match status" value="1"/>
</dbReference>
<gene>
    <name evidence="15" type="ORF">Esi_0271_0043</name>
</gene>
<feature type="region of interest" description="Disordered" evidence="13">
    <location>
        <begin position="1"/>
        <end position="27"/>
    </location>
</feature>
<evidence type="ECO:0000256" key="1">
    <source>
        <dbReference type="ARBA" id="ARBA00004141"/>
    </source>
</evidence>
<keyword evidence="3 14" id="KW-0812">Transmembrane</keyword>
<dbReference type="GO" id="GO:0016020">
    <property type="term" value="C:membrane"/>
    <property type="evidence" value="ECO:0007669"/>
    <property type="project" value="UniProtKB-SubCell"/>
</dbReference>
<feature type="transmembrane region" description="Helical" evidence="14">
    <location>
        <begin position="461"/>
        <end position="484"/>
    </location>
</feature>
<dbReference type="AlphaFoldDB" id="D8LJU5"/>
<dbReference type="InterPro" id="IPR036259">
    <property type="entry name" value="MFS_trans_sf"/>
</dbReference>
<feature type="compositionally biased region" description="Polar residues" evidence="13">
    <location>
        <begin position="14"/>
        <end position="26"/>
    </location>
</feature>
<evidence type="ECO:0000256" key="6">
    <source>
        <dbReference type="ARBA" id="ARBA00044637"/>
    </source>
</evidence>
<organism evidence="15 16">
    <name type="scientific">Ectocarpus siliculosus</name>
    <name type="common">Brown alga</name>
    <name type="synonym">Conferva siliculosa</name>
    <dbReference type="NCBI Taxonomy" id="2880"/>
    <lineage>
        <taxon>Eukaryota</taxon>
        <taxon>Sar</taxon>
        <taxon>Stramenopiles</taxon>
        <taxon>Ochrophyta</taxon>
        <taxon>PX clade</taxon>
        <taxon>Phaeophyceae</taxon>
        <taxon>Ectocarpales</taxon>
        <taxon>Ectocarpaceae</taxon>
        <taxon>Ectocarpus</taxon>
    </lineage>
</organism>